<dbReference type="Proteomes" id="UP001147733">
    <property type="component" value="Unassembled WGS sequence"/>
</dbReference>
<dbReference type="InterPro" id="IPR050600">
    <property type="entry name" value="SETD3_SETD6_MTase"/>
</dbReference>
<dbReference type="InterPro" id="IPR046341">
    <property type="entry name" value="SET_dom_sf"/>
</dbReference>
<proteinExistence type="predicted"/>
<keyword evidence="2" id="KW-1185">Reference proteome</keyword>
<dbReference type="AlphaFoldDB" id="A0A9W9NUF1"/>
<name>A0A9W9NUF1_PENCI</name>
<dbReference type="SUPFAM" id="SSF82199">
    <property type="entry name" value="SET domain"/>
    <property type="match status" value="1"/>
</dbReference>
<dbReference type="GO" id="GO:0005634">
    <property type="term" value="C:nucleus"/>
    <property type="evidence" value="ECO:0007669"/>
    <property type="project" value="TreeGrafter"/>
</dbReference>
<reference evidence="1" key="1">
    <citation type="submission" date="2022-11" db="EMBL/GenBank/DDBJ databases">
        <authorList>
            <person name="Petersen C."/>
        </authorList>
    </citation>
    <scope>NUCLEOTIDE SEQUENCE</scope>
    <source>
        <strain evidence="1">IBT 23319</strain>
    </source>
</reference>
<protein>
    <recommendedName>
        <fullName evidence="3">SET domain-containing protein</fullName>
    </recommendedName>
</protein>
<dbReference type="CDD" id="cd10527">
    <property type="entry name" value="SET_LSMT"/>
    <property type="match status" value="1"/>
</dbReference>
<dbReference type="GO" id="GO:0016279">
    <property type="term" value="F:protein-lysine N-methyltransferase activity"/>
    <property type="evidence" value="ECO:0007669"/>
    <property type="project" value="TreeGrafter"/>
</dbReference>
<evidence type="ECO:0000313" key="2">
    <source>
        <dbReference type="Proteomes" id="UP001147733"/>
    </source>
</evidence>
<dbReference type="Gene3D" id="3.90.1410.10">
    <property type="entry name" value="set domain protein methyltransferase, domain 1"/>
    <property type="match status" value="1"/>
</dbReference>
<dbReference type="EMBL" id="JAPQKT010000007">
    <property type="protein sequence ID" value="KAJ5224874.1"/>
    <property type="molecule type" value="Genomic_DNA"/>
</dbReference>
<evidence type="ECO:0008006" key="3">
    <source>
        <dbReference type="Google" id="ProtNLM"/>
    </source>
</evidence>
<comment type="caution">
    <text evidence="1">The sequence shown here is derived from an EMBL/GenBank/DDBJ whole genome shotgun (WGS) entry which is preliminary data.</text>
</comment>
<dbReference type="PANTHER" id="PTHR13271">
    <property type="entry name" value="UNCHARACTERIZED PUTATIVE METHYLTRANSFERASE"/>
    <property type="match status" value="1"/>
</dbReference>
<dbReference type="RefSeq" id="XP_056498846.1">
    <property type="nucleotide sequence ID" value="XM_056647295.1"/>
</dbReference>
<dbReference type="GeneID" id="81386462"/>
<accession>A0A9W9NUF1</accession>
<reference evidence="1" key="2">
    <citation type="journal article" date="2023" name="IMA Fungus">
        <title>Comparative genomic study of the Penicillium genus elucidates a diverse pangenome and 15 lateral gene transfer events.</title>
        <authorList>
            <person name="Petersen C."/>
            <person name="Sorensen T."/>
            <person name="Nielsen M.R."/>
            <person name="Sondergaard T.E."/>
            <person name="Sorensen J.L."/>
            <person name="Fitzpatrick D.A."/>
            <person name="Frisvad J.C."/>
            <person name="Nielsen K.L."/>
        </authorList>
    </citation>
    <scope>NUCLEOTIDE SEQUENCE</scope>
    <source>
        <strain evidence="1">IBT 23319</strain>
    </source>
</reference>
<evidence type="ECO:0000313" key="1">
    <source>
        <dbReference type="EMBL" id="KAJ5224874.1"/>
    </source>
</evidence>
<dbReference type="OrthoDB" id="441812at2759"/>
<gene>
    <name evidence="1" type="ORF">N7469_008377</name>
</gene>
<dbReference type="PANTHER" id="PTHR13271:SF76">
    <property type="entry name" value="SET DOMAIN-CONTAINING PROTEIN 8"/>
    <property type="match status" value="1"/>
</dbReference>
<organism evidence="1 2">
    <name type="scientific">Penicillium citrinum</name>
    <dbReference type="NCBI Taxonomy" id="5077"/>
    <lineage>
        <taxon>Eukaryota</taxon>
        <taxon>Fungi</taxon>
        <taxon>Dikarya</taxon>
        <taxon>Ascomycota</taxon>
        <taxon>Pezizomycotina</taxon>
        <taxon>Eurotiomycetes</taxon>
        <taxon>Eurotiomycetidae</taxon>
        <taxon>Eurotiales</taxon>
        <taxon>Aspergillaceae</taxon>
        <taxon>Penicillium</taxon>
    </lineage>
</organism>
<sequence length="497" mass="56051">MRREYLPLQSLPVWAKLNGISTNGVAFQNLSSTESETDKGNAIVATEEKSSCETDSSPQVLLQIPRELVLSLEAVQDHSKSDRDLREVLEAVGDFGRTARGAIMIFLLVQITHSSPDMKRQVGVSSPWTEYIKFFPPSFPLPTSYSDEEQQLLRGTSLAAVVEAKCSSLEREFLHLRESTDNIQWCREAWWEEGIGKLTEDDWKYIDAAYRSRMVDLPGSGHAMVPCIDMANHISEPDVRALYDADSEGNAILQLRWGKAIHPGDEVTISLNFSYGDEKSASEMVFSYGFLESDRKEARQVLLDMNMPSDDPLGVAKNMICREAPGIRLSLVSDIGSSSHIVWDSPLVWLASVNEEDGLHIGVTQTNDGTMELETIWREEKLESPHQLRELLAADPAWDVFQLRAVVLLLERLEAQLSLMKETDDVLRSLQENQAIFETIFRPEIFSLASRLRQLETKHLENAILDLTKQQTELMESKAVIQYLTEQAQAEDVEDFS</sequence>